<feature type="compositionally biased region" description="Polar residues" evidence="1">
    <location>
        <begin position="171"/>
        <end position="181"/>
    </location>
</feature>
<keyword evidence="3" id="KW-1185">Reference proteome</keyword>
<accession>K3WG31</accession>
<feature type="region of interest" description="Disordered" evidence="1">
    <location>
        <begin position="275"/>
        <end position="295"/>
    </location>
</feature>
<feature type="region of interest" description="Disordered" evidence="1">
    <location>
        <begin position="161"/>
        <end position="183"/>
    </location>
</feature>
<sequence length="591" mass="66984">MVALYQQARPLVNPHSSTAIKTLGKMLDDPELMRRMMHRNSKLTNVLWGRRDVYEPPPPSADDVQHNTTKQLEFMKVCGEMMTRFDPQARTSRAIRVTAVKQLLRFYGLQVDDLAYHRWEQRLPEGTASISLTALIQACSLWFNEKSMIEHLKKVFHEKDEQSRNAAYHQPASSSSPQKSFLQLEKSHSAPHLSLHPFDLLKQRSDATAAFSYEEYAKNSPSTEKTVAETNSLKSKLVLHATHELRRKTKILSRLDGSASPLLAETSLQRLSSSNSLVPSASAPSLPASTSNQVHNRLHQEKLTLDVLRRCSTHSLAPSNRLKAKTIPQIRQLKAQQALAKQTRLQNVETAKAFSASIAMISRHVQNEELRDLRELHREQKIATVDERKQWNRLHQAHCRALAQDKSAQQLREVHAMKAIAKEELELVRNYLDLRQNLLKSQKQPFTLSESTSTVFQQPPEILAAKATAKTARQKQKLLAIEKEHLDHVRSLQLLDYVYDKKRAMLEAYKPKAEATLVEMELPDDALGASDEAEQQLAMDELWTELLRAAKDNDLSALLPPTNSPPAALRYFGTSRPVFLPPFASSADRNL</sequence>
<dbReference type="OMA" id="HPFALAC"/>
<proteinExistence type="predicted"/>
<dbReference type="Proteomes" id="UP000019132">
    <property type="component" value="Unassembled WGS sequence"/>
</dbReference>
<dbReference type="InParanoid" id="K3WG31"/>
<reference evidence="3" key="1">
    <citation type="journal article" date="2010" name="Genome Biol.">
        <title>Genome sequence of the necrotrophic plant pathogen Pythium ultimum reveals original pathogenicity mechanisms and effector repertoire.</title>
        <authorList>
            <person name="Levesque C.A."/>
            <person name="Brouwer H."/>
            <person name="Cano L."/>
            <person name="Hamilton J.P."/>
            <person name="Holt C."/>
            <person name="Huitema E."/>
            <person name="Raffaele S."/>
            <person name="Robideau G.P."/>
            <person name="Thines M."/>
            <person name="Win J."/>
            <person name="Zerillo M.M."/>
            <person name="Beakes G.W."/>
            <person name="Boore J.L."/>
            <person name="Busam D."/>
            <person name="Dumas B."/>
            <person name="Ferriera S."/>
            <person name="Fuerstenberg S.I."/>
            <person name="Gachon C.M."/>
            <person name="Gaulin E."/>
            <person name="Govers F."/>
            <person name="Grenville-Briggs L."/>
            <person name="Horner N."/>
            <person name="Hostetler J."/>
            <person name="Jiang R.H."/>
            <person name="Johnson J."/>
            <person name="Krajaejun T."/>
            <person name="Lin H."/>
            <person name="Meijer H.J."/>
            <person name="Moore B."/>
            <person name="Morris P."/>
            <person name="Phuntmart V."/>
            <person name="Puiu D."/>
            <person name="Shetty J."/>
            <person name="Stajich J.E."/>
            <person name="Tripathy S."/>
            <person name="Wawra S."/>
            <person name="van West P."/>
            <person name="Whitty B.R."/>
            <person name="Coutinho P.M."/>
            <person name="Henrissat B."/>
            <person name="Martin F."/>
            <person name="Thomas P.D."/>
            <person name="Tyler B.M."/>
            <person name="De Vries R.P."/>
            <person name="Kamoun S."/>
            <person name="Yandell M."/>
            <person name="Tisserat N."/>
            <person name="Buell C.R."/>
        </authorList>
    </citation>
    <scope>NUCLEOTIDE SEQUENCE</scope>
    <source>
        <strain evidence="3">DAOM:BR144</strain>
    </source>
</reference>
<feature type="compositionally biased region" description="Low complexity" evidence="1">
    <location>
        <begin position="275"/>
        <end position="291"/>
    </location>
</feature>
<dbReference type="EnsemblProtists" id="PYU1_T003922">
    <property type="protein sequence ID" value="PYU1_T003922"/>
    <property type="gene ID" value="PYU1_G003912"/>
</dbReference>
<dbReference type="VEuPathDB" id="FungiDB:PYU1_G003912"/>
<dbReference type="AlphaFoldDB" id="K3WG31"/>
<evidence type="ECO:0000313" key="3">
    <source>
        <dbReference type="Proteomes" id="UP000019132"/>
    </source>
</evidence>
<dbReference type="eggNOG" id="ENOG502SAIT">
    <property type="taxonomic scope" value="Eukaryota"/>
</dbReference>
<name>K3WG31_GLOUD</name>
<reference evidence="2" key="3">
    <citation type="submission" date="2015-02" db="UniProtKB">
        <authorList>
            <consortium name="EnsemblProtists"/>
        </authorList>
    </citation>
    <scope>IDENTIFICATION</scope>
    <source>
        <strain evidence="2">DAOM BR144</strain>
    </source>
</reference>
<evidence type="ECO:0000256" key="1">
    <source>
        <dbReference type="SAM" id="MobiDB-lite"/>
    </source>
</evidence>
<protein>
    <submittedName>
        <fullName evidence="2">Uncharacterized protein</fullName>
    </submittedName>
</protein>
<dbReference type="EMBL" id="GL376567">
    <property type="status" value="NOT_ANNOTATED_CDS"/>
    <property type="molecule type" value="Genomic_DNA"/>
</dbReference>
<evidence type="ECO:0000313" key="2">
    <source>
        <dbReference type="EnsemblProtists" id="PYU1_T003922"/>
    </source>
</evidence>
<organism evidence="2 3">
    <name type="scientific">Globisporangium ultimum (strain ATCC 200006 / CBS 805.95 / DAOM BR144)</name>
    <name type="common">Pythium ultimum</name>
    <dbReference type="NCBI Taxonomy" id="431595"/>
    <lineage>
        <taxon>Eukaryota</taxon>
        <taxon>Sar</taxon>
        <taxon>Stramenopiles</taxon>
        <taxon>Oomycota</taxon>
        <taxon>Peronosporomycetes</taxon>
        <taxon>Pythiales</taxon>
        <taxon>Pythiaceae</taxon>
        <taxon>Globisporangium</taxon>
    </lineage>
</organism>
<reference evidence="3" key="2">
    <citation type="submission" date="2010-04" db="EMBL/GenBank/DDBJ databases">
        <authorList>
            <person name="Buell R."/>
            <person name="Hamilton J."/>
            <person name="Hostetler J."/>
        </authorList>
    </citation>
    <scope>NUCLEOTIDE SEQUENCE [LARGE SCALE GENOMIC DNA]</scope>
    <source>
        <strain evidence="3">DAOM:BR144</strain>
    </source>
</reference>
<dbReference type="HOGENOM" id="CLU_476942_0_0_1"/>